<dbReference type="InterPro" id="IPR003838">
    <property type="entry name" value="ABC3_permease_C"/>
</dbReference>
<feature type="transmembrane region" description="Helical" evidence="11">
    <location>
        <begin position="275"/>
        <end position="295"/>
    </location>
</feature>
<evidence type="ECO:0000256" key="5">
    <source>
        <dbReference type="ARBA" id="ARBA00022618"/>
    </source>
</evidence>
<keyword evidence="9 10" id="KW-0131">Cell cycle</keyword>
<evidence type="ECO:0000313" key="15">
    <source>
        <dbReference type="Proteomes" id="UP001481872"/>
    </source>
</evidence>
<dbReference type="InterPro" id="IPR004513">
    <property type="entry name" value="FtsX"/>
</dbReference>
<feature type="transmembrane region" description="Helical" evidence="11">
    <location>
        <begin position="223"/>
        <end position="246"/>
    </location>
</feature>
<dbReference type="Pfam" id="PF18075">
    <property type="entry name" value="FtsX_ECD"/>
    <property type="match status" value="1"/>
</dbReference>
<dbReference type="Pfam" id="PF02687">
    <property type="entry name" value="FtsX"/>
    <property type="match status" value="1"/>
</dbReference>
<keyword evidence="8 10" id="KW-0472">Membrane</keyword>
<dbReference type="NCBIfam" id="NF038347">
    <property type="entry name" value="FtsX_Gpos"/>
    <property type="match status" value="1"/>
</dbReference>
<feature type="domain" description="ABC3 transporter permease C-terminal" evidence="12">
    <location>
        <begin position="178"/>
        <end position="247"/>
    </location>
</feature>
<name>A0ABV1J7W1_9FIRM</name>
<proteinExistence type="inferred from homology"/>
<organism evidence="14 15">
    <name type="scientific">Aedoeadaptatus acetigenes</name>
    <dbReference type="NCBI Taxonomy" id="2981723"/>
    <lineage>
        <taxon>Bacteria</taxon>
        <taxon>Bacillati</taxon>
        <taxon>Bacillota</taxon>
        <taxon>Tissierellia</taxon>
        <taxon>Tissierellales</taxon>
        <taxon>Peptoniphilaceae</taxon>
        <taxon>Aedoeadaptatus</taxon>
    </lineage>
</organism>
<feature type="transmembrane region" description="Helical" evidence="11">
    <location>
        <begin position="171"/>
        <end position="192"/>
    </location>
</feature>
<keyword evidence="7 11" id="KW-1133">Transmembrane helix</keyword>
<evidence type="ECO:0000313" key="14">
    <source>
        <dbReference type="EMBL" id="MEQ3354288.1"/>
    </source>
</evidence>
<dbReference type="PANTHER" id="PTHR47755">
    <property type="entry name" value="CELL DIVISION PROTEIN FTSX"/>
    <property type="match status" value="1"/>
</dbReference>
<dbReference type="Proteomes" id="UP001481872">
    <property type="component" value="Unassembled WGS sequence"/>
</dbReference>
<evidence type="ECO:0000256" key="9">
    <source>
        <dbReference type="ARBA" id="ARBA00023306"/>
    </source>
</evidence>
<evidence type="ECO:0000256" key="4">
    <source>
        <dbReference type="ARBA" id="ARBA00022475"/>
    </source>
</evidence>
<evidence type="ECO:0000256" key="8">
    <source>
        <dbReference type="ARBA" id="ARBA00023136"/>
    </source>
</evidence>
<comment type="similarity">
    <text evidence="2 10">Belongs to the ABC-4 integral membrane protein family. FtsX subfamily.</text>
</comment>
<dbReference type="InterPro" id="IPR040690">
    <property type="entry name" value="FtsX_ECD"/>
</dbReference>
<sequence length="301" mass="33301">MRWIRQFGNNIKEAFQGIARNKGMSLLSVISIMAVLVLFGVVVLLVLNMTGIVNETEKKVDKVVVYLNDDANEDSIRAIIKKAEGTGYVKDVSYTTKAQAWQEFSKNMELTNDAYFLEGMEENPLPASVTLQLSNIKQAKTVANTLQGMPGVYQVDYLNELIGKIVQINDWVRILGVAVVAILLIIAIVLIHNTIKSTIANRSQEIQIMKYIGASDGYIRRPLLIEGMFFGVVAGALALVLVYLGYKGMFGLFDEKLNVLMGLRLIRPTDMLKDMAIMFLCIGVGVGLIGSSLSLKRFLDV</sequence>
<comment type="function">
    <text evidence="10">Part of the ABC transporter FtsEX involved in asymmetric cellular division facilitating the initiation of sporulation.</text>
</comment>
<keyword evidence="6 11" id="KW-0812">Transmembrane</keyword>
<dbReference type="InterPro" id="IPR058204">
    <property type="entry name" value="FtsX_firmicutes-type"/>
</dbReference>
<evidence type="ECO:0000256" key="11">
    <source>
        <dbReference type="SAM" id="Phobius"/>
    </source>
</evidence>
<dbReference type="PIRSF" id="PIRSF003097">
    <property type="entry name" value="FtsX"/>
    <property type="match status" value="1"/>
</dbReference>
<comment type="caution">
    <text evidence="14">The sequence shown here is derived from an EMBL/GenBank/DDBJ whole genome shotgun (WGS) entry which is preliminary data.</text>
</comment>
<dbReference type="EMBL" id="JBBNPS010000033">
    <property type="protein sequence ID" value="MEQ3354288.1"/>
    <property type="molecule type" value="Genomic_DNA"/>
</dbReference>
<keyword evidence="15" id="KW-1185">Reference proteome</keyword>
<reference evidence="14 15" key="1">
    <citation type="submission" date="2024-04" db="EMBL/GenBank/DDBJ databases">
        <title>Human intestinal bacterial collection.</title>
        <authorList>
            <person name="Pauvert C."/>
            <person name="Hitch T.C.A."/>
            <person name="Clavel T."/>
        </authorList>
    </citation>
    <scope>NUCLEOTIDE SEQUENCE [LARGE SCALE GENOMIC DNA]</scope>
    <source>
        <strain evidence="14 15">CLA-SR-H026</strain>
    </source>
</reference>
<evidence type="ECO:0000256" key="6">
    <source>
        <dbReference type="ARBA" id="ARBA00022692"/>
    </source>
</evidence>
<protein>
    <recommendedName>
        <fullName evidence="3 10">Cell division protein FtsX</fullName>
    </recommendedName>
</protein>
<keyword evidence="5 10" id="KW-0132">Cell division</keyword>
<evidence type="ECO:0000256" key="3">
    <source>
        <dbReference type="ARBA" id="ARBA00021907"/>
    </source>
</evidence>
<evidence type="ECO:0000256" key="2">
    <source>
        <dbReference type="ARBA" id="ARBA00007379"/>
    </source>
</evidence>
<dbReference type="RefSeq" id="WP_148474381.1">
    <property type="nucleotide sequence ID" value="NZ_JAOQJD010000016.1"/>
</dbReference>
<evidence type="ECO:0000256" key="7">
    <source>
        <dbReference type="ARBA" id="ARBA00022989"/>
    </source>
</evidence>
<dbReference type="PANTHER" id="PTHR47755:SF1">
    <property type="entry name" value="CELL DIVISION PROTEIN FTSX"/>
    <property type="match status" value="1"/>
</dbReference>
<feature type="domain" description="FtsX extracellular" evidence="13">
    <location>
        <begin position="63"/>
        <end position="155"/>
    </location>
</feature>
<comment type="subcellular location">
    <subcellularLocation>
        <location evidence="1">Cell membrane</location>
        <topology evidence="1">Multi-pass membrane protein</topology>
    </subcellularLocation>
</comment>
<feature type="transmembrane region" description="Helical" evidence="11">
    <location>
        <begin position="26"/>
        <end position="47"/>
    </location>
</feature>
<evidence type="ECO:0000256" key="10">
    <source>
        <dbReference type="PIRNR" id="PIRNR003097"/>
    </source>
</evidence>
<keyword evidence="4 10" id="KW-1003">Cell membrane</keyword>
<evidence type="ECO:0000256" key="1">
    <source>
        <dbReference type="ARBA" id="ARBA00004651"/>
    </source>
</evidence>
<dbReference type="Gene3D" id="3.30.70.3040">
    <property type="match status" value="1"/>
</dbReference>
<evidence type="ECO:0000259" key="13">
    <source>
        <dbReference type="Pfam" id="PF18075"/>
    </source>
</evidence>
<accession>A0ABV1J7W1</accession>
<evidence type="ECO:0000259" key="12">
    <source>
        <dbReference type="Pfam" id="PF02687"/>
    </source>
</evidence>
<gene>
    <name evidence="14" type="primary">ftsX</name>
    <name evidence="14" type="ORF">AAA081_08285</name>
</gene>